<keyword evidence="2" id="KW-1185">Reference proteome</keyword>
<dbReference type="InterPro" id="IPR019270">
    <property type="entry name" value="DUF2283"/>
</dbReference>
<dbReference type="Pfam" id="PF10049">
    <property type="entry name" value="DUF2283"/>
    <property type="match status" value="1"/>
</dbReference>
<reference evidence="1 2" key="1">
    <citation type="submission" date="2020-04" db="EMBL/GenBank/DDBJ databases">
        <title>Genome sequencing of novel species.</title>
        <authorList>
            <person name="Heo J."/>
            <person name="Kim S.-J."/>
            <person name="Kim J.-S."/>
            <person name="Hong S.-B."/>
            <person name="Kwon S.-W."/>
        </authorList>
    </citation>
    <scope>NUCLEOTIDE SEQUENCE [LARGE SCALE GENOMIC DNA]</scope>
    <source>
        <strain evidence="1 2">CJU-R4</strain>
    </source>
</reference>
<gene>
    <name evidence="1" type="ORF">HH216_08225</name>
</gene>
<organism evidence="1 2">
    <name type="scientific">Spirosoma rhododendri</name>
    <dbReference type="NCBI Taxonomy" id="2728024"/>
    <lineage>
        <taxon>Bacteria</taxon>
        <taxon>Pseudomonadati</taxon>
        <taxon>Bacteroidota</taxon>
        <taxon>Cytophagia</taxon>
        <taxon>Cytophagales</taxon>
        <taxon>Cytophagaceae</taxon>
        <taxon>Spirosoma</taxon>
    </lineage>
</organism>
<dbReference type="Proteomes" id="UP000501128">
    <property type="component" value="Chromosome"/>
</dbReference>
<dbReference type="RefSeq" id="WP_169550383.1">
    <property type="nucleotide sequence ID" value="NZ_CP051677.1"/>
</dbReference>
<name>A0A7L5DJ29_9BACT</name>
<dbReference type="EMBL" id="CP051677">
    <property type="protein sequence ID" value="QJD78409.1"/>
    <property type="molecule type" value="Genomic_DNA"/>
</dbReference>
<sequence length="64" mass="7284">MKVKYDREVDILYIRLTDKAIDESNEDYPGTIIDYDTDGMVVGIEVMNASKRMAKPDSVELEIA</sequence>
<dbReference type="PANTHER" id="PTHR37029">
    <property type="entry name" value="SSR1768 PROTEIN"/>
    <property type="match status" value="1"/>
</dbReference>
<evidence type="ECO:0000313" key="2">
    <source>
        <dbReference type="Proteomes" id="UP000501128"/>
    </source>
</evidence>
<protein>
    <submittedName>
        <fullName evidence="1">DUF2283 domain-containing protein</fullName>
    </submittedName>
</protein>
<dbReference type="KEGG" id="srho:HH216_08225"/>
<proteinExistence type="predicted"/>
<dbReference type="AlphaFoldDB" id="A0A7L5DJ29"/>
<evidence type="ECO:0000313" key="1">
    <source>
        <dbReference type="EMBL" id="QJD78409.1"/>
    </source>
</evidence>
<dbReference type="PANTHER" id="PTHR37029:SF1">
    <property type="entry name" value="SSR1768 PROTEIN"/>
    <property type="match status" value="1"/>
</dbReference>
<accession>A0A7L5DJ29</accession>